<dbReference type="SUPFAM" id="SSF50952">
    <property type="entry name" value="Soluble quinoprotein glucose dehydrogenase"/>
    <property type="match status" value="1"/>
</dbReference>
<dbReference type="RefSeq" id="WP_027313942.1">
    <property type="nucleotide sequence ID" value="NZ_JBHLZN010000001.1"/>
</dbReference>
<keyword evidence="2" id="KW-0560">Oxidoreductase</keyword>
<sequence length="393" mass="42520">MSGLRPVLGAALVVTSLALSLVISSPLAAETPPDRPLAHGKVISQGNSGGQDFVVEQLLDNLGTPWGLALIDPEQLLVSSREGRLQRINLSNLSVENISGLAEVWHQGQGGLLDIAPAPDFASSAWLYFTYAKPLPQGAATTLARAKLAGKQLQDWQDLLVSNSHSNNGQHFGSRIAFDESGYVYFSVGDRGERPWAQDLSQHAGSILRLRLDGSIPPDNPFSQTPEAEAALWSIGHRNPQGLSYDPVYQRLWAIEHGPRGGDELNLIQAGHNYGWPEVSFGKEYWGPIQVGSGTSAPGFTDPLKVYTPSIAPSSLRLYQGTAFPHWHGSLLAGALAMTHLNRISLDQAGKPSGEERLLENLGERLRSLEISPQGWLYIGTDSGKLLRVRPQP</sequence>
<dbReference type="InterPro" id="IPR011041">
    <property type="entry name" value="Quinoprot_gluc/sorb_DH_b-prop"/>
</dbReference>
<protein>
    <submittedName>
        <fullName evidence="2">PQQ-dependent sugar dehydrogenase</fullName>
        <ecNumber evidence="2">1.1.5.-</ecNumber>
    </submittedName>
</protein>
<feature type="domain" description="Glucose/Sorbosone dehydrogenase" evidence="1">
    <location>
        <begin position="64"/>
        <end position="388"/>
    </location>
</feature>
<dbReference type="PANTHER" id="PTHR19328:SF75">
    <property type="entry name" value="ALDOSE SUGAR DEHYDROGENASE YLII"/>
    <property type="match status" value="1"/>
</dbReference>
<name>A0ABV5Z9D9_9GAMM</name>
<proteinExistence type="predicted"/>
<dbReference type="InterPro" id="IPR012938">
    <property type="entry name" value="Glc/Sorbosone_DH"/>
</dbReference>
<dbReference type="Proteomes" id="UP001589628">
    <property type="component" value="Unassembled WGS sequence"/>
</dbReference>
<evidence type="ECO:0000259" key="1">
    <source>
        <dbReference type="Pfam" id="PF07995"/>
    </source>
</evidence>
<comment type="caution">
    <text evidence="2">The sequence shown here is derived from an EMBL/GenBank/DDBJ whole genome shotgun (WGS) entry which is preliminary data.</text>
</comment>
<keyword evidence="3" id="KW-1185">Reference proteome</keyword>
<dbReference type="Pfam" id="PF07995">
    <property type="entry name" value="GSDH"/>
    <property type="match status" value="1"/>
</dbReference>
<evidence type="ECO:0000313" key="2">
    <source>
        <dbReference type="EMBL" id="MFB9885897.1"/>
    </source>
</evidence>
<organism evidence="2 3">
    <name type="scientific">Balneatrix alpica</name>
    <dbReference type="NCBI Taxonomy" id="75684"/>
    <lineage>
        <taxon>Bacteria</taxon>
        <taxon>Pseudomonadati</taxon>
        <taxon>Pseudomonadota</taxon>
        <taxon>Gammaproteobacteria</taxon>
        <taxon>Oceanospirillales</taxon>
        <taxon>Balneatrichaceae</taxon>
        <taxon>Balneatrix</taxon>
    </lineage>
</organism>
<dbReference type="Gene3D" id="2.120.10.30">
    <property type="entry name" value="TolB, C-terminal domain"/>
    <property type="match status" value="1"/>
</dbReference>
<dbReference type="PANTHER" id="PTHR19328">
    <property type="entry name" value="HEDGEHOG-INTERACTING PROTEIN"/>
    <property type="match status" value="1"/>
</dbReference>
<dbReference type="InterPro" id="IPR011042">
    <property type="entry name" value="6-blade_b-propeller_TolB-like"/>
</dbReference>
<dbReference type="GO" id="GO:0016491">
    <property type="term" value="F:oxidoreductase activity"/>
    <property type="evidence" value="ECO:0007669"/>
    <property type="project" value="UniProtKB-KW"/>
</dbReference>
<evidence type="ECO:0000313" key="3">
    <source>
        <dbReference type="Proteomes" id="UP001589628"/>
    </source>
</evidence>
<accession>A0ABV5Z9D9</accession>
<reference evidence="2 3" key="1">
    <citation type="submission" date="2024-09" db="EMBL/GenBank/DDBJ databases">
        <authorList>
            <person name="Sun Q."/>
            <person name="Mori K."/>
        </authorList>
    </citation>
    <scope>NUCLEOTIDE SEQUENCE [LARGE SCALE GENOMIC DNA]</scope>
    <source>
        <strain evidence="2 3">ATCC 51285</strain>
    </source>
</reference>
<dbReference type="EC" id="1.1.5.-" evidence="2"/>
<dbReference type="EMBL" id="JBHLZN010000001">
    <property type="protein sequence ID" value="MFB9885897.1"/>
    <property type="molecule type" value="Genomic_DNA"/>
</dbReference>
<gene>
    <name evidence="2" type="ORF">ACFFLH_05700</name>
</gene>